<feature type="region of interest" description="Disordered" evidence="1">
    <location>
        <begin position="234"/>
        <end position="253"/>
    </location>
</feature>
<keyword evidence="5" id="KW-1185">Reference proteome</keyword>
<name>A0A4Y9S9F4_9BURK</name>
<dbReference type="Pfam" id="PF10988">
    <property type="entry name" value="DUF2807"/>
    <property type="match status" value="1"/>
</dbReference>
<dbReference type="Gene3D" id="2.160.20.120">
    <property type="match status" value="1"/>
</dbReference>
<dbReference type="InterPro" id="IPR021255">
    <property type="entry name" value="DUF2807"/>
</dbReference>
<dbReference type="Proteomes" id="UP000298438">
    <property type="component" value="Unassembled WGS sequence"/>
</dbReference>
<feature type="compositionally biased region" description="Polar residues" evidence="1">
    <location>
        <begin position="238"/>
        <end position="253"/>
    </location>
</feature>
<keyword evidence="2" id="KW-0732">Signal</keyword>
<evidence type="ECO:0000256" key="2">
    <source>
        <dbReference type="SAM" id="SignalP"/>
    </source>
</evidence>
<dbReference type="AlphaFoldDB" id="A0A4Y9S9F4"/>
<reference evidence="4 5" key="1">
    <citation type="submission" date="2019-03" db="EMBL/GenBank/DDBJ databases">
        <title>Draft Genome Sequence of Massilia arenosa sp. nov., a Novel Massilia Species Isolated from a Sandy-loam Maize Soil.</title>
        <authorList>
            <person name="Raths R."/>
            <person name="Peta V."/>
            <person name="Bucking H."/>
        </authorList>
    </citation>
    <scope>NUCLEOTIDE SEQUENCE [LARGE SCALE GENOMIC DNA]</scope>
    <source>
        <strain evidence="4 5">MC02</strain>
    </source>
</reference>
<evidence type="ECO:0000313" key="5">
    <source>
        <dbReference type="Proteomes" id="UP000298438"/>
    </source>
</evidence>
<proteinExistence type="predicted"/>
<dbReference type="RefSeq" id="WP_135208038.1">
    <property type="nucleotide sequence ID" value="NZ_SPVF01000191.1"/>
</dbReference>
<dbReference type="OrthoDB" id="8706990at2"/>
<sequence>MKALQITALGVAFAALHFAHAAGPSSNQTTAVDGNVDKVHLGGVVELHVRQGAKPGLVLSGDPELVAKTRVRQSGGTLDIDTDRVHNINLHDRKVVADLTVTSLREFVSDGVGSAELTGFKGDSIRVVLDGVGSVRLQSDYRNADLRLGGVGHLRYDSPRTENIDVALRGAGAVELTGEAKTLRARLGGVGGLDAKDLHADSVDIDLSGLGGANVYARTAASVRLSGMGSAKIYGHPQQRSESKSGMGSITWY</sequence>
<protein>
    <submittedName>
        <fullName evidence="4">DUF2807 domain-containing protein</fullName>
    </submittedName>
</protein>
<accession>A0A4Y9S9F4</accession>
<feature type="domain" description="Putative auto-transporter adhesin head GIN" evidence="3">
    <location>
        <begin position="37"/>
        <end position="237"/>
    </location>
</feature>
<dbReference type="EMBL" id="SPVF01000191">
    <property type="protein sequence ID" value="TFW17151.1"/>
    <property type="molecule type" value="Genomic_DNA"/>
</dbReference>
<organism evidence="4 5">
    <name type="scientific">Zemynaea arenosa</name>
    <dbReference type="NCBI Taxonomy" id="2561931"/>
    <lineage>
        <taxon>Bacteria</taxon>
        <taxon>Pseudomonadati</taxon>
        <taxon>Pseudomonadota</taxon>
        <taxon>Betaproteobacteria</taxon>
        <taxon>Burkholderiales</taxon>
        <taxon>Oxalobacteraceae</taxon>
        <taxon>Telluria group</taxon>
        <taxon>Zemynaea</taxon>
    </lineage>
</organism>
<feature type="chain" id="PRO_5021282387" evidence="2">
    <location>
        <begin position="22"/>
        <end position="253"/>
    </location>
</feature>
<gene>
    <name evidence="4" type="ORF">E4L96_15025</name>
</gene>
<evidence type="ECO:0000313" key="4">
    <source>
        <dbReference type="EMBL" id="TFW17151.1"/>
    </source>
</evidence>
<feature type="signal peptide" evidence="2">
    <location>
        <begin position="1"/>
        <end position="21"/>
    </location>
</feature>
<comment type="caution">
    <text evidence="4">The sequence shown here is derived from an EMBL/GenBank/DDBJ whole genome shotgun (WGS) entry which is preliminary data.</text>
</comment>
<evidence type="ECO:0000259" key="3">
    <source>
        <dbReference type="Pfam" id="PF10988"/>
    </source>
</evidence>
<evidence type="ECO:0000256" key="1">
    <source>
        <dbReference type="SAM" id="MobiDB-lite"/>
    </source>
</evidence>